<feature type="compositionally biased region" description="Basic residues" evidence="1">
    <location>
        <begin position="227"/>
        <end position="239"/>
    </location>
</feature>
<feature type="region of interest" description="Disordered" evidence="1">
    <location>
        <begin position="217"/>
        <end position="244"/>
    </location>
</feature>
<evidence type="ECO:0000259" key="2">
    <source>
        <dbReference type="Pfam" id="PF23055"/>
    </source>
</evidence>
<dbReference type="AlphaFoldDB" id="Q5DFB3"/>
<sequence length="281" mass="31977">MSDSTSTKSLEDLSAVDIDTVMTTKVRFPEFDLSDPELWFAQLEHYFTRHCIKSEGVRYRDLCSVLPPSVAKEVRDLILSPPTPQPYTILRREIMNRLSLSDGQRIQRLFQGETLGDRSPSQFLRHLQALVGDNTVGEAVLKQGWIQALPCYVQHCLDAQDPDTALSHLARIADRIMERGPPTASRTVHHTQKAESKIDPVIAQLIESVKSLTEAVSKMQTSDRNRCRSPQRPRSKSRNRSQGSRQSGQFCWYHWKFGARSTRCNQPCAWPKQTSKNQGNE</sequence>
<dbReference type="EMBL" id="AY813761">
    <property type="protein sequence ID" value="AAW25493.1"/>
    <property type="molecule type" value="mRNA"/>
</dbReference>
<accession>Q5DFB3</accession>
<reference evidence="3" key="2">
    <citation type="journal article" date="2006" name="PLoS Pathog.">
        <title>New perspectives on host-parasite interplay by comparative transcriptomic and proteomic analyses of Schistosoma japonicum.</title>
        <authorList>
            <person name="Liu F."/>
            <person name="Lu J."/>
            <person name="Hu W."/>
            <person name="Wang S.Y."/>
            <person name="Cui S.J."/>
            <person name="Chi M."/>
            <person name="Yan Q."/>
            <person name="Wang X.R."/>
            <person name="Song H.D."/>
            <person name="Xu X.N."/>
            <person name="Wang J.J."/>
            <person name="Zhang X.L."/>
            <person name="Zhang X."/>
            <person name="Wang Z.Q."/>
            <person name="Xue C.L."/>
            <person name="Brindley P.J."/>
            <person name="McManus D.P."/>
            <person name="Yang P.Y."/>
            <person name="Feng Z."/>
            <person name="Chen Z."/>
            <person name="Han Z.G."/>
        </authorList>
    </citation>
    <scope>NUCLEOTIDE SEQUENCE</scope>
</reference>
<dbReference type="PANTHER" id="PTHR33327">
    <property type="entry name" value="ENDONUCLEASE"/>
    <property type="match status" value="1"/>
</dbReference>
<organism evidence="3">
    <name type="scientific">Schistosoma japonicum</name>
    <name type="common">Blood fluke</name>
    <dbReference type="NCBI Taxonomy" id="6182"/>
    <lineage>
        <taxon>Eukaryota</taxon>
        <taxon>Metazoa</taxon>
        <taxon>Spiralia</taxon>
        <taxon>Lophotrochozoa</taxon>
        <taxon>Platyhelminthes</taxon>
        <taxon>Trematoda</taxon>
        <taxon>Digenea</taxon>
        <taxon>Strigeidida</taxon>
        <taxon>Schistosomatoidea</taxon>
        <taxon>Schistosomatidae</taxon>
        <taxon>Schistosoma</taxon>
    </lineage>
</organism>
<evidence type="ECO:0000313" key="3">
    <source>
        <dbReference type="EMBL" id="AAW25493.1"/>
    </source>
</evidence>
<dbReference type="InterPro" id="IPR055469">
    <property type="entry name" value="DUF7041"/>
</dbReference>
<name>Q5DFB3_SCHJA</name>
<reference evidence="3" key="1">
    <citation type="submission" date="2004-11" db="EMBL/GenBank/DDBJ databases">
        <title>The full-length cDNA sequences of Schistosoma japonicum genes.</title>
        <authorList>
            <person name="Han Z."/>
        </authorList>
    </citation>
    <scope>NUCLEOTIDE SEQUENCE</scope>
</reference>
<feature type="domain" description="DUF7041" evidence="2">
    <location>
        <begin position="29"/>
        <end position="110"/>
    </location>
</feature>
<protein>
    <submittedName>
        <fullName evidence="3">SJCHGC02289 protein</fullName>
    </submittedName>
</protein>
<proteinExistence type="evidence at transcript level"/>
<evidence type="ECO:0000256" key="1">
    <source>
        <dbReference type="SAM" id="MobiDB-lite"/>
    </source>
</evidence>
<dbReference type="PANTHER" id="PTHR33327:SF3">
    <property type="entry name" value="RNA-DIRECTED DNA POLYMERASE"/>
    <property type="match status" value="1"/>
</dbReference>
<dbReference type="Pfam" id="PF23055">
    <property type="entry name" value="DUF7041"/>
    <property type="match status" value="1"/>
</dbReference>